<dbReference type="RefSeq" id="WP_079734152.1">
    <property type="nucleotide sequence ID" value="NZ_LT670848.1"/>
</dbReference>
<keyword evidence="2" id="KW-1185">Reference proteome</keyword>
<accession>A0A1M7JAM6</accession>
<name>A0A1M7JAM6_9FLAO</name>
<dbReference type="STRING" id="143223.SAMN05878281_0885"/>
<protein>
    <submittedName>
        <fullName evidence="1">Uncharacterized protein</fullName>
    </submittedName>
</protein>
<evidence type="ECO:0000313" key="2">
    <source>
        <dbReference type="Proteomes" id="UP000190235"/>
    </source>
</evidence>
<organism evidence="1 2">
    <name type="scientific">Salegentibacter salegens</name>
    <dbReference type="NCBI Taxonomy" id="143223"/>
    <lineage>
        <taxon>Bacteria</taxon>
        <taxon>Pseudomonadati</taxon>
        <taxon>Bacteroidota</taxon>
        <taxon>Flavobacteriia</taxon>
        <taxon>Flavobacteriales</taxon>
        <taxon>Flavobacteriaceae</taxon>
        <taxon>Salegentibacter</taxon>
    </lineage>
</organism>
<dbReference type="AlphaFoldDB" id="A0A1M7JAM6"/>
<dbReference type="OrthoDB" id="8442303at2"/>
<gene>
    <name evidence="1" type="ORF">SAMN05878281_0885</name>
</gene>
<reference evidence="2" key="1">
    <citation type="submission" date="2016-11" db="EMBL/GenBank/DDBJ databases">
        <authorList>
            <person name="Varghese N."/>
            <person name="Submissions S."/>
        </authorList>
    </citation>
    <scope>NUCLEOTIDE SEQUENCE [LARGE SCALE GENOMIC DNA]</scope>
    <source>
        <strain evidence="2">ACAM 48</strain>
    </source>
</reference>
<dbReference type="Proteomes" id="UP000190235">
    <property type="component" value="Chromosome I"/>
</dbReference>
<sequence>MPGTNRPKSLAQIDPRYPKIQLLIHIKEKTKVVNLDFEFKNAESEIEYFTKYPYNLLAFKDNKKALMVARPTNLLDSNLVIDNIKTEDLDYEVLYIGQAYGKDGKRTALDRLSSHETVQRIYTHSLSQHPDSDIWIMLTNFSQQSMLMMAGNDLIKVKEEDLKIEDEKLEHFSDNRNLSISEKQKINFTEAALIKYFEPQYNKDFKNVFPSSNHKSYSECYSLDVRAMTIELDTSEMIRNIYTNKSGRKDYHMKMFEFNSDKDRISLLEAFE</sequence>
<dbReference type="EMBL" id="LT670848">
    <property type="protein sequence ID" value="SHM50056.1"/>
    <property type="molecule type" value="Genomic_DNA"/>
</dbReference>
<evidence type="ECO:0000313" key="1">
    <source>
        <dbReference type="EMBL" id="SHM50056.1"/>
    </source>
</evidence>
<proteinExistence type="predicted"/>